<keyword evidence="2" id="KW-0238">DNA-binding</keyword>
<dbReference type="RefSeq" id="WP_048831811.1">
    <property type="nucleotide sequence ID" value="NZ_JBIRHZ010000003.1"/>
</dbReference>
<dbReference type="CDD" id="cd00090">
    <property type="entry name" value="HTH_ARSR"/>
    <property type="match status" value="1"/>
</dbReference>
<organism evidence="5 6">
    <name type="scientific">Streptomyces varsoviensis</name>
    <dbReference type="NCBI Taxonomy" id="67373"/>
    <lineage>
        <taxon>Bacteria</taxon>
        <taxon>Bacillati</taxon>
        <taxon>Actinomycetota</taxon>
        <taxon>Actinomycetes</taxon>
        <taxon>Kitasatosporales</taxon>
        <taxon>Streptomycetaceae</taxon>
        <taxon>Streptomyces</taxon>
    </lineage>
</organism>
<dbReference type="PANTHER" id="PTHR33154">
    <property type="entry name" value="TRANSCRIPTIONAL REGULATOR, ARSR FAMILY"/>
    <property type="match status" value="1"/>
</dbReference>
<evidence type="ECO:0000256" key="2">
    <source>
        <dbReference type="ARBA" id="ARBA00023125"/>
    </source>
</evidence>
<dbReference type="InterPro" id="IPR011991">
    <property type="entry name" value="ArsR-like_HTH"/>
</dbReference>
<evidence type="ECO:0000259" key="4">
    <source>
        <dbReference type="PROSITE" id="PS50987"/>
    </source>
</evidence>
<reference evidence="5 6" key="1">
    <citation type="submission" date="2015-07" db="EMBL/GenBank/DDBJ databases">
        <authorList>
            <person name="Ju K.-S."/>
            <person name="Doroghazi J.R."/>
            <person name="Metcalf W.W."/>
        </authorList>
    </citation>
    <scope>NUCLEOTIDE SEQUENCE [LARGE SCALE GENOMIC DNA]</scope>
    <source>
        <strain evidence="5 6">NRRL B-3589</strain>
    </source>
</reference>
<dbReference type="NCBIfam" id="NF033788">
    <property type="entry name" value="HTH_metalloreg"/>
    <property type="match status" value="1"/>
</dbReference>
<accession>A0ABR5J0D7</accession>
<dbReference type="InterPro" id="IPR036388">
    <property type="entry name" value="WH-like_DNA-bd_sf"/>
</dbReference>
<evidence type="ECO:0000256" key="3">
    <source>
        <dbReference type="ARBA" id="ARBA00023163"/>
    </source>
</evidence>
<dbReference type="Proteomes" id="UP000037020">
    <property type="component" value="Unassembled WGS sequence"/>
</dbReference>
<sequence length="118" mass="12841">MPRQLHHPDLKDTTLARVLSALGDPVRLRIIAVLADRGEHPREDFDLGVGPSTVSHHMKTLREAGLTYHRLEGTRCFVSLREDALQRFPAVVGSVLQAVEAAEAAEEAEEAEAPAPAS</sequence>
<evidence type="ECO:0000313" key="5">
    <source>
        <dbReference type="EMBL" id="KOG86865.1"/>
    </source>
</evidence>
<dbReference type="InterPro" id="IPR001845">
    <property type="entry name" value="HTH_ArsR_DNA-bd_dom"/>
</dbReference>
<comment type="caution">
    <text evidence="5">The sequence shown here is derived from an EMBL/GenBank/DDBJ whole genome shotgun (WGS) entry which is preliminary data.</text>
</comment>
<proteinExistence type="predicted"/>
<dbReference type="PRINTS" id="PR00778">
    <property type="entry name" value="HTHARSR"/>
</dbReference>
<dbReference type="PROSITE" id="PS50987">
    <property type="entry name" value="HTH_ARSR_2"/>
    <property type="match status" value="1"/>
</dbReference>
<name>A0ABR5J0D7_9ACTN</name>
<dbReference type="InterPro" id="IPR051081">
    <property type="entry name" value="HTH_MetalResp_TranReg"/>
</dbReference>
<keyword evidence="3" id="KW-0804">Transcription</keyword>
<evidence type="ECO:0000313" key="6">
    <source>
        <dbReference type="Proteomes" id="UP000037020"/>
    </source>
</evidence>
<evidence type="ECO:0000256" key="1">
    <source>
        <dbReference type="ARBA" id="ARBA00023015"/>
    </source>
</evidence>
<dbReference type="SMART" id="SM00418">
    <property type="entry name" value="HTH_ARSR"/>
    <property type="match status" value="1"/>
</dbReference>
<feature type="domain" description="HTH arsR-type" evidence="4">
    <location>
        <begin position="7"/>
        <end position="103"/>
    </location>
</feature>
<dbReference type="Pfam" id="PF12840">
    <property type="entry name" value="HTH_20"/>
    <property type="match status" value="1"/>
</dbReference>
<keyword evidence="6" id="KW-1185">Reference proteome</keyword>
<keyword evidence="1" id="KW-0805">Transcription regulation</keyword>
<dbReference type="InterPro" id="IPR036390">
    <property type="entry name" value="WH_DNA-bd_sf"/>
</dbReference>
<gene>
    <name evidence="5" type="ORF">ADK38_28630</name>
</gene>
<dbReference type="EMBL" id="LGUT01002576">
    <property type="protein sequence ID" value="KOG86865.1"/>
    <property type="molecule type" value="Genomic_DNA"/>
</dbReference>
<protein>
    <recommendedName>
        <fullName evidence="4">HTH arsR-type domain-containing protein</fullName>
    </recommendedName>
</protein>
<dbReference type="PANTHER" id="PTHR33154:SF12">
    <property type="entry name" value="TRANSCRIPTIONAL REGULATORY PROTEIN"/>
    <property type="match status" value="1"/>
</dbReference>
<dbReference type="Gene3D" id="1.10.10.10">
    <property type="entry name" value="Winged helix-like DNA-binding domain superfamily/Winged helix DNA-binding domain"/>
    <property type="match status" value="1"/>
</dbReference>
<dbReference type="SUPFAM" id="SSF46785">
    <property type="entry name" value="Winged helix' DNA-binding domain"/>
    <property type="match status" value="1"/>
</dbReference>